<evidence type="ECO:0000313" key="3">
    <source>
        <dbReference type="Proteomes" id="UP000199603"/>
    </source>
</evidence>
<gene>
    <name evidence="2" type="ORF">SAMN04488509_11413</name>
</gene>
<dbReference type="Pfam" id="PF01584">
    <property type="entry name" value="CheW"/>
    <property type="match status" value="1"/>
</dbReference>
<keyword evidence="3" id="KW-1185">Reference proteome</keyword>
<dbReference type="InterPro" id="IPR002545">
    <property type="entry name" value="CheW-lke_dom"/>
</dbReference>
<dbReference type="PANTHER" id="PTHR22617">
    <property type="entry name" value="CHEMOTAXIS SENSOR HISTIDINE KINASE-RELATED"/>
    <property type="match status" value="1"/>
</dbReference>
<dbReference type="SUPFAM" id="SSF50341">
    <property type="entry name" value="CheW-like"/>
    <property type="match status" value="1"/>
</dbReference>
<accession>A0A1G6ZIK0</accession>
<dbReference type="Gene3D" id="2.40.50.180">
    <property type="entry name" value="CheA-289, Domain 4"/>
    <property type="match status" value="1"/>
</dbReference>
<evidence type="ECO:0000259" key="1">
    <source>
        <dbReference type="PROSITE" id="PS50851"/>
    </source>
</evidence>
<organism evidence="2 3">
    <name type="scientific">Aquimonas voraii</name>
    <dbReference type="NCBI Taxonomy" id="265719"/>
    <lineage>
        <taxon>Bacteria</taxon>
        <taxon>Pseudomonadati</taxon>
        <taxon>Pseudomonadota</taxon>
        <taxon>Gammaproteobacteria</taxon>
        <taxon>Lysobacterales</taxon>
        <taxon>Lysobacteraceae</taxon>
        <taxon>Aquimonas</taxon>
    </lineage>
</organism>
<dbReference type="SMART" id="SM00260">
    <property type="entry name" value="CheW"/>
    <property type="match status" value="1"/>
</dbReference>
<proteinExistence type="predicted"/>
<dbReference type="GO" id="GO:0006935">
    <property type="term" value="P:chemotaxis"/>
    <property type="evidence" value="ECO:0007669"/>
    <property type="project" value="InterPro"/>
</dbReference>
<dbReference type="InterPro" id="IPR036061">
    <property type="entry name" value="CheW-like_dom_sf"/>
</dbReference>
<evidence type="ECO:0000313" key="2">
    <source>
        <dbReference type="EMBL" id="SDE02137.1"/>
    </source>
</evidence>
<sequence length="177" mass="19028">MDSAHALQTLAEPARQNGDMHDHQCLSFVSGGTHFGVDIAAVKEILQYAGVTEVPMTPPCIRGVINLRGLVVPVVDLAIRLERQPSPPGRRACVIIVELTDGAERHDIGVLVDGVSEVVDVAASEVMPVPNFGTAVRADFIRGMVNRGESFLILLDITSTFDFQELAGVRLAALDHH</sequence>
<dbReference type="InterPro" id="IPR039315">
    <property type="entry name" value="CheW"/>
</dbReference>
<reference evidence="2 3" key="1">
    <citation type="submission" date="2016-10" db="EMBL/GenBank/DDBJ databases">
        <authorList>
            <person name="de Groot N.N."/>
        </authorList>
    </citation>
    <scope>NUCLEOTIDE SEQUENCE [LARGE SCALE GENOMIC DNA]</scope>
    <source>
        <strain evidence="2 3">DSM 16957</strain>
    </source>
</reference>
<dbReference type="STRING" id="265719.SAMN04488509_11413"/>
<protein>
    <submittedName>
        <fullName evidence="2">Purine-binding chemotaxis protein CheW</fullName>
    </submittedName>
</protein>
<dbReference type="AlphaFoldDB" id="A0A1G6ZIK0"/>
<feature type="domain" description="CheW-like" evidence="1">
    <location>
        <begin position="22"/>
        <end position="166"/>
    </location>
</feature>
<dbReference type="PROSITE" id="PS50851">
    <property type="entry name" value="CHEW"/>
    <property type="match status" value="1"/>
</dbReference>
<dbReference type="RefSeq" id="WP_091245022.1">
    <property type="nucleotide sequence ID" value="NZ_FNAG01000014.1"/>
</dbReference>
<dbReference type="OrthoDB" id="9790406at2"/>
<name>A0A1G6ZIK0_9GAMM</name>
<dbReference type="PANTHER" id="PTHR22617:SF41">
    <property type="entry name" value="CHEMOTAXIS SIGNAL TRANSDUCTION SYSTEM ADAPTOR PROTEIN CHEW"/>
    <property type="match status" value="1"/>
</dbReference>
<dbReference type="Proteomes" id="UP000199603">
    <property type="component" value="Unassembled WGS sequence"/>
</dbReference>
<dbReference type="GO" id="GO:0005829">
    <property type="term" value="C:cytosol"/>
    <property type="evidence" value="ECO:0007669"/>
    <property type="project" value="TreeGrafter"/>
</dbReference>
<dbReference type="Gene3D" id="2.30.30.40">
    <property type="entry name" value="SH3 Domains"/>
    <property type="match status" value="1"/>
</dbReference>
<dbReference type="GO" id="GO:0007165">
    <property type="term" value="P:signal transduction"/>
    <property type="evidence" value="ECO:0007669"/>
    <property type="project" value="InterPro"/>
</dbReference>
<dbReference type="EMBL" id="FNAG01000014">
    <property type="protein sequence ID" value="SDE02137.1"/>
    <property type="molecule type" value="Genomic_DNA"/>
</dbReference>